<sequence length="291" mass="32669">MAINFGLVQRCNAVVCIKYCKKNKNDNNGLLRYKKNSAFLAALLQEDGEDLNNNDITSNSFLSHSLGNSYPSDKSTLSLSTSTSSSLAPNLRKMPRTKSKMLDRKGRRNSSCIDLKSISSSIDLISLQNEQTLLYRNASLFSSRRLFVDTNCEAGRLVLNRVGSLDLTAEFRPMCASSPFSSACEGLKPSEEVFSSCCSLATNDNRKEFDFDKMDSTLSQSSDEHLSDDGKTPRIKTDKVRTSKRFQQPPGHQFPLPVSPPTENCCEIQYFFFFLAYSKKKFGKYKQKIID</sequence>
<protein>
    <submittedName>
        <fullName evidence="2">Uncharacterized protein</fullName>
    </submittedName>
</protein>
<name>A0A3M7QA88_BRAPC</name>
<feature type="compositionally biased region" description="Basic and acidic residues" evidence="1">
    <location>
        <begin position="222"/>
        <end position="241"/>
    </location>
</feature>
<comment type="caution">
    <text evidence="2">The sequence shown here is derived from an EMBL/GenBank/DDBJ whole genome shotgun (WGS) entry which is preliminary data.</text>
</comment>
<reference evidence="2 3" key="1">
    <citation type="journal article" date="2018" name="Sci. Rep.">
        <title>Genomic signatures of local adaptation to the degree of environmental predictability in rotifers.</title>
        <authorList>
            <person name="Franch-Gras L."/>
            <person name="Hahn C."/>
            <person name="Garcia-Roger E.M."/>
            <person name="Carmona M.J."/>
            <person name="Serra M."/>
            <person name="Gomez A."/>
        </authorList>
    </citation>
    <scope>NUCLEOTIDE SEQUENCE [LARGE SCALE GENOMIC DNA]</scope>
    <source>
        <strain evidence="2">HYR1</strain>
    </source>
</reference>
<organism evidence="2 3">
    <name type="scientific">Brachionus plicatilis</name>
    <name type="common">Marine rotifer</name>
    <name type="synonym">Brachionus muelleri</name>
    <dbReference type="NCBI Taxonomy" id="10195"/>
    <lineage>
        <taxon>Eukaryota</taxon>
        <taxon>Metazoa</taxon>
        <taxon>Spiralia</taxon>
        <taxon>Gnathifera</taxon>
        <taxon>Rotifera</taxon>
        <taxon>Eurotatoria</taxon>
        <taxon>Monogononta</taxon>
        <taxon>Pseudotrocha</taxon>
        <taxon>Ploima</taxon>
        <taxon>Brachionidae</taxon>
        <taxon>Brachionus</taxon>
    </lineage>
</organism>
<dbReference type="AlphaFoldDB" id="A0A3M7QA88"/>
<keyword evidence="3" id="KW-1185">Reference proteome</keyword>
<proteinExistence type="predicted"/>
<evidence type="ECO:0000313" key="3">
    <source>
        <dbReference type="Proteomes" id="UP000276133"/>
    </source>
</evidence>
<feature type="compositionally biased region" description="Low complexity" evidence="1">
    <location>
        <begin position="75"/>
        <end position="87"/>
    </location>
</feature>
<evidence type="ECO:0000256" key="1">
    <source>
        <dbReference type="SAM" id="MobiDB-lite"/>
    </source>
</evidence>
<dbReference type="EMBL" id="REGN01006904">
    <property type="protein sequence ID" value="RNA07898.1"/>
    <property type="molecule type" value="Genomic_DNA"/>
</dbReference>
<dbReference type="Proteomes" id="UP000276133">
    <property type="component" value="Unassembled WGS sequence"/>
</dbReference>
<evidence type="ECO:0000313" key="2">
    <source>
        <dbReference type="EMBL" id="RNA07898.1"/>
    </source>
</evidence>
<accession>A0A3M7QA88</accession>
<gene>
    <name evidence="2" type="ORF">BpHYR1_042647</name>
</gene>
<feature type="region of interest" description="Disordered" evidence="1">
    <location>
        <begin position="218"/>
        <end position="258"/>
    </location>
</feature>
<feature type="region of interest" description="Disordered" evidence="1">
    <location>
        <begin position="73"/>
        <end position="108"/>
    </location>
</feature>